<name>A0A143HGC3_9BACL</name>
<evidence type="ECO:0000256" key="1">
    <source>
        <dbReference type="ARBA" id="ARBA00004651"/>
    </source>
</evidence>
<dbReference type="SUPFAM" id="SSF52540">
    <property type="entry name" value="P-loop containing nucleoside triphosphate hydrolases"/>
    <property type="match status" value="1"/>
</dbReference>
<evidence type="ECO:0000256" key="3">
    <source>
        <dbReference type="ARBA" id="ARBA00022475"/>
    </source>
</evidence>
<dbReference type="CDD" id="cd18547">
    <property type="entry name" value="ABC_6TM_Tm288_like"/>
    <property type="match status" value="1"/>
</dbReference>
<dbReference type="Proteomes" id="UP000076021">
    <property type="component" value="Chromosome"/>
</dbReference>
<dbReference type="PROSITE" id="PS50893">
    <property type="entry name" value="ABC_TRANSPORTER_2"/>
    <property type="match status" value="1"/>
</dbReference>
<dbReference type="InterPro" id="IPR017871">
    <property type="entry name" value="ABC_transporter-like_CS"/>
</dbReference>
<gene>
    <name evidence="12" type="ORF">ATY39_16225</name>
</gene>
<keyword evidence="13" id="KW-1185">Reference proteome</keyword>
<keyword evidence="3" id="KW-1003">Cell membrane</keyword>
<feature type="domain" description="ABC transmembrane type-1" evidence="11">
    <location>
        <begin position="53"/>
        <end position="335"/>
    </location>
</feature>
<evidence type="ECO:0000259" key="10">
    <source>
        <dbReference type="PROSITE" id="PS50893"/>
    </source>
</evidence>
<keyword evidence="7 9" id="KW-1133">Transmembrane helix</keyword>
<keyword evidence="6 12" id="KW-0067">ATP-binding</keyword>
<dbReference type="InterPro" id="IPR011527">
    <property type="entry name" value="ABC1_TM_dom"/>
</dbReference>
<protein>
    <submittedName>
        <fullName evidence="12">Multidrug ABC transporter ATP-binding protein</fullName>
    </submittedName>
</protein>
<dbReference type="Pfam" id="PF00005">
    <property type="entry name" value="ABC_tran"/>
    <property type="match status" value="1"/>
</dbReference>
<feature type="transmembrane region" description="Helical" evidence="9">
    <location>
        <begin position="192"/>
        <end position="211"/>
    </location>
</feature>
<dbReference type="Gene3D" id="1.20.1560.10">
    <property type="entry name" value="ABC transporter type 1, transmembrane domain"/>
    <property type="match status" value="1"/>
</dbReference>
<evidence type="ECO:0000256" key="7">
    <source>
        <dbReference type="ARBA" id="ARBA00022989"/>
    </source>
</evidence>
<dbReference type="CDD" id="cd03254">
    <property type="entry name" value="ABCC_Glucan_exporter_like"/>
    <property type="match status" value="1"/>
</dbReference>
<feature type="transmembrane region" description="Helical" evidence="9">
    <location>
        <begin position="167"/>
        <end position="186"/>
    </location>
</feature>
<dbReference type="SUPFAM" id="SSF90123">
    <property type="entry name" value="ABC transporter transmembrane region"/>
    <property type="match status" value="1"/>
</dbReference>
<evidence type="ECO:0000256" key="6">
    <source>
        <dbReference type="ARBA" id="ARBA00022840"/>
    </source>
</evidence>
<dbReference type="FunFam" id="3.40.50.300:FF:000287">
    <property type="entry name" value="Multidrug ABC transporter ATP-binding protein"/>
    <property type="match status" value="1"/>
</dbReference>
<dbReference type="PROSITE" id="PS00211">
    <property type="entry name" value="ABC_TRANSPORTER_1"/>
    <property type="match status" value="1"/>
</dbReference>
<organism evidence="12 13">
    <name type="scientific">Rummeliibacillus stabekisii</name>
    <dbReference type="NCBI Taxonomy" id="241244"/>
    <lineage>
        <taxon>Bacteria</taxon>
        <taxon>Bacillati</taxon>
        <taxon>Bacillota</taxon>
        <taxon>Bacilli</taxon>
        <taxon>Bacillales</taxon>
        <taxon>Caryophanaceae</taxon>
        <taxon>Rummeliibacillus</taxon>
    </lineage>
</organism>
<dbReference type="PANTHER" id="PTHR43394">
    <property type="entry name" value="ATP-DEPENDENT PERMEASE MDL1, MITOCHONDRIAL"/>
    <property type="match status" value="1"/>
</dbReference>
<dbReference type="InterPro" id="IPR036640">
    <property type="entry name" value="ABC1_TM_sf"/>
</dbReference>
<dbReference type="AlphaFoldDB" id="A0A143HGC3"/>
<keyword evidence="5" id="KW-0547">Nucleotide-binding</keyword>
<dbReference type="GO" id="GO:0005886">
    <property type="term" value="C:plasma membrane"/>
    <property type="evidence" value="ECO:0007669"/>
    <property type="project" value="UniProtKB-SubCell"/>
</dbReference>
<dbReference type="STRING" id="241244.ATY39_16225"/>
<dbReference type="InterPro" id="IPR003439">
    <property type="entry name" value="ABC_transporter-like_ATP-bd"/>
</dbReference>
<dbReference type="EMBL" id="CP014806">
    <property type="protein sequence ID" value="AMX00788.1"/>
    <property type="molecule type" value="Genomic_DNA"/>
</dbReference>
<comment type="subcellular location">
    <subcellularLocation>
        <location evidence="1">Cell membrane</location>
        <topology evidence="1">Multi-pass membrane protein</topology>
    </subcellularLocation>
</comment>
<dbReference type="PANTHER" id="PTHR43394:SF1">
    <property type="entry name" value="ATP-BINDING CASSETTE SUB-FAMILY B MEMBER 10, MITOCHONDRIAL"/>
    <property type="match status" value="1"/>
</dbReference>
<reference evidence="12 13" key="1">
    <citation type="journal article" date="2016" name="Genome Announc.">
        <title>Whole-Genome Sequence of Rummeliibacillus stabekisii Strain PP9 Isolated from Antarctic Soil.</title>
        <authorList>
            <person name="da Mota F.F."/>
            <person name="Vollu R.E."/>
            <person name="Jurelevicius D."/>
            <person name="Seldin L."/>
        </authorList>
    </citation>
    <scope>NUCLEOTIDE SEQUENCE [LARGE SCALE GENOMIC DNA]</scope>
    <source>
        <strain evidence="12 13">PP9</strain>
    </source>
</reference>
<dbReference type="SMART" id="SM00382">
    <property type="entry name" value="AAA"/>
    <property type="match status" value="1"/>
</dbReference>
<evidence type="ECO:0000256" key="5">
    <source>
        <dbReference type="ARBA" id="ARBA00022741"/>
    </source>
</evidence>
<proteinExistence type="predicted"/>
<evidence type="ECO:0000256" key="8">
    <source>
        <dbReference type="ARBA" id="ARBA00023136"/>
    </source>
</evidence>
<dbReference type="InterPro" id="IPR003593">
    <property type="entry name" value="AAA+_ATPase"/>
</dbReference>
<evidence type="ECO:0000313" key="12">
    <source>
        <dbReference type="EMBL" id="AMX00788.1"/>
    </source>
</evidence>
<dbReference type="GO" id="GO:0005524">
    <property type="term" value="F:ATP binding"/>
    <property type="evidence" value="ECO:0007669"/>
    <property type="project" value="UniProtKB-KW"/>
</dbReference>
<evidence type="ECO:0000256" key="9">
    <source>
        <dbReference type="SAM" id="Phobius"/>
    </source>
</evidence>
<dbReference type="KEGG" id="rst:ATY39_16225"/>
<sequence>MIKNWFRSYMYEPVLTKEEIQSSKKKKGSKAANWRRTLGGIWKLVDEQRGLLIFVLLMVIVSSILSLLGPYLIGKIIDDYLVEKRYGGLQSIIGILVAVYVGLSLSLFLQNYWMIGIAQQTVYRMRTGLFSKLQRLPISFFDQRQHGDLMSRMTNDIDNISSTLNSTFIQVFSSTLILIGTVVVMVSMSPLLTLLTMVIIPIMFVSTRFITRRTGRLFKRQQEALGMLNGMIEETISGQRIVKAFSQEERVIEDFTERSSELRRIGYWANVYSGAIPKVMNFLNNASFAIVAGAGGILAYNGYVSIGTIVVFVEYARQFTRPLNDLANQFNNILSAIAGAERVFVILDEEDEQDEAKHQPYKKIQGDVRFKDVSFKYNAEEEAYTLSHINFHVKEGQTAALVGATGAGKTTIMQLLARFYDAQEGSILIDGAPISSYARETIRSQMAFVLQEPFLFQATIMENIRYGNLDATDEEVIEAAKRANAHHFIMSLPDGYNTELAMDGGEISQGQKQLLSIARALVAGPSILLLDEATSSIDTVTELEIQEALERLMEGRTSFVIAHRLNTVKKADVIFVMEQGQLVESGSRQELIHKKGIFYRMLQNNNE</sequence>
<keyword evidence="4 9" id="KW-0812">Transmembrane</keyword>
<keyword evidence="8 9" id="KW-0472">Membrane</keyword>
<dbReference type="RefSeq" id="WP_066791537.1">
    <property type="nucleotide sequence ID" value="NZ_CP014806.1"/>
</dbReference>
<dbReference type="PROSITE" id="PS50929">
    <property type="entry name" value="ABC_TM1F"/>
    <property type="match status" value="1"/>
</dbReference>
<dbReference type="GO" id="GO:0016887">
    <property type="term" value="F:ATP hydrolysis activity"/>
    <property type="evidence" value="ECO:0007669"/>
    <property type="project" value="InterPro"/>
</dbReference>
<evidence type="ECO:0000259" key="11">
    <source>
        <dbReference type="PROSITE" id="PS50929"/>
    </source>
</evidence>
<feature type="transmembrane region" description="Helical" evidence="9">
    <location>
        <begin position="93"/>
        <end position="115"/>
    </location>
</feature>
<evidence type="ECO:0000256" key="2">
    <source>
        <dbReference type="ARBA" id="ARBA00022448"/>
    </source>
</evidence>
<accession>A0A143HGC3</accession>
<evidence type="ECO:0000313" key="13">
    <source>
        <dbReference type="Proteomes" id="UP000076021"/>
    </source>
</evidence>
<reference evidence="13" key="2">
    <citation type="submission" date="2016-03" db="EMBL/GenBank/DDBJ databases">
        <authorList>
            <person name="Ploux O."/>
        </authorList>
    </citation>
    <scope>NUCLEOTIDE SEQUENCE [LARGE SCALE GENOMIC DNA]</scope>
    <source>
        <strain evidence="13">PP9</strain>
    </source>
</reference>
<feature type="transmembrane region" description="Helical" evidence="9">
    <location>
        <begin position="51"/>
        <end position="73"/>
    </location>
</feature>
<dbReference type="Gene3D" id="3.40.50.300">
    <property type="entry name" value="P-loop containing nucleotide triphosphate hydrolases"/>
    <property type="match status" value="1"/>
</dbReference>
<dbReference type="InterPro" id="IPR039421">
    <property type="entry name" value="Type_1_exporter"/>
</dbReference>
<dbReference type="FunFam" id="1.20.1560.10:FF:000011">
    <property type="entry name" value="Multidrug ABC transporter ATP-binding protein"/>
    <property type="match status" value="1"/>
</dbReference>
<feature type="transmembrane region" description="Helical" evidence="9">
    <location>
        <begin position="288"/>
        <end position="313"/>
    </location>
</feature>
<dbReference type="Pfam" id="PF00664">
    <property type="entry name" value="ABC_membrane"/>
    <property type="match status" value="1"/>
</dbReference>
<dbReference type="OrthoDB" id="9770415at2"/>
<feature type="domain" description="ABC transporter" evidence="10">
    <location>
        <begin position="368"/>
        <end position="604"/>
    </location>
</feature>
<dbReference type="GO" id="GO:0015421">
    <property type="term" value="F:ABC-type oligopeptide transporter activity"/>
    <property type="evidence" value="ECO:0007669"/>
    <property type="project" value="TreeGrafter"/>
</dbReference>
<dbReference type="InterPro" id="IPR027417">
    <property type="entry name" value="P-loop_NTPase"/>
</dbReference>
<keyword evidence="2" id="KW-0813">Transport</keyword>
<evidence type="ECO:0000256" key="4">
    <source>
        <dbReference type="ARBA" id="ARBA00022692"/>
    </source>
</evidence>